<comment type="caution">
    <text evidence="3">The sequence shown here is derived from an EMBL/GenBank/DDBJ whole genome shotgun (WGS) entry which is preliminary data.</text>
</comment>
<name>A0A9P1INE7_9PELO</name>
<feature type="signal peptide" evidence="1">
    <location>
        <begin position="1"/>
        <end position="17"/>
    </location>
</feature>
<keyword evidence="1" id="KW-0732">Signal</keyword>
<dbReference type="InterPro" id="IPR035940">
    <property type="entry name" value="CAP_sf"/>
</dbReference>
<dbReference type="InterPro" id="IPR001283">
    <property type="entry name" value="CRISP-related"/>
</dbReference>
<evidence type="ECO:0000313" key="4">
    <source>
        <dbReference type="Proteomes" id="UP001152747"/>
    </source>
</evidence>
<dbReference type="PRINTS" id="PR00838">
    <property type="entry name" value="V5ALLERGEN"/>
</dbReference>
<keyword evidence="4" id="KW-1185">Reference proteome</keyword>
<dbReference type="EMBL" id="CANHGI010000004">
    <property type="protein sequence ID" value="CAI5447508.1"/>
    <property type="molecule type" value="Genomic_DNA"/>
</dbReference>
<dbReference type="InterPro" id="IPR014044">
    <property type="entry name" value="CAP_dom"/>
</dbReference>
<dbReference type="AlphaFoldDB" id="A0A9P1INE7"/>
<organism evidence="3 4">
    <name type="scientific">Caenorhabditis angaria</name>
    <dbReference type="NCBI Taxonomy" id="860376"/>
    <lineage>
        <taxon>Eukaryota</taxon>
        <taxon>Metazoa</taxon>
        <taxon>Ecdysozoa</taxon>
        <taxon>Nematoda</taxon>
        <taxon>Chromadorea</taxon>
        <taxon>Rhabditida</taxon>
        <taxon>Rhabditina</taxon>
        <taxon>Rhabditomorpha</taxon>
        <taxon>Rhabditoidea</taxon>
        <taxon>Rhabditidae</taxon>
        <taxon>Peloderinae</taxon>
        <taxon>Caenorhabditis</taxon>
    </lineage>
</organism>
<protein>
    <recommendedName>
        <fullName evidence="2">SCP domain-containing protein</fullName>
    </recommendedName>
</protein>
<reference evidence="3" key="1">
    <citation type="submission" date="2022-11" db="EMBL/GenBank/DDBJ databases">
        <authorList>
            <person name="Kikuchi T."/>
        </authorList>
    </citation>
    <scope>NUCLEOTIDE SEQUENCE</scope>
    <source>
        <strain evidence="3">PS1010</strain>
    </source>
</reference>
<gene>
    <name evidence="3" type="ORF">CAMP_LOCUS10145</name>
</gene>
<dbReference type="PANTHER" id="PTHR10334">
    <property type="entry name" value="CYSTEINE-RICH SECRETORY PROTEIN-RELATED"/>
    <property type="match status" value="1"/>
</dbReference>
<proteinExistence type="predicted"/>
<dbReference type="Proteomes" id="UP001152747">
    <property type="component" value="Unassembled WGS sequence"/>
</dbReference>
<dbReference type="Pfam" id="PF00188">
    <property type="entry name" value="CAP"/>
    <property type="match status" value="1"/>
</dbReference>
<accession>A0A9P1INE7</accession>
<feature type="domain" description="SCP" evidence="2">
    <location>
        <begin position="26"/>
        <end position="186"/>
    </location>
</feature>
<sequence>MLEILIFTLTILNSIFAVENPGFSAKSKDAIVSLHNDFRSKCARGVLLDKNGQKIGPAKNMRKLYWSNVLEKSAQNFAQLHPNGPNLEYFGNLTVNIDYFETTQRISNCQEIALKAGLNWRDRIGSATWKGPVITREYLEEMDESLRMLWAETTEIGCGLSSKIRPGKPSEIYVVCIYHPGGLDVGAEIFKSGKTCSGCPANTKCEENTGLCI</sequence>
<evidence type="ECO:0000259" key="2">
    <source>
        <dbReference type="SMART" id="SM00198"/>
    </source>
</evidence>
<dbReference type="SUPFAM" id="SSF55797">
    <property type="entry name" value="PR-1-like"/>
    <property type="match status" value="1"/>
</dbReference>
<dbReference type="InterPro" id="IPR002413">
    <property type="entry name" value="V5_allergen-like"/>
</dbReference>
<dbReference type="Gene3D" id="3.40.33.10">
    <property type="entry name" value="CAP"/>
    <property type="match status" value="1"/>
</dbReference>
<evidence type="ECO:0000313" key="3">
    <source>
        <dbReference type="EMBL" id="CAI5447508.1"/>
    </source>
</evidence>
<feature type="chain" id="PRO_5040198354" description="SCP domain-containing protein" evidence="1">
    <location>
        <begin position="18"/>
        <end position="213"/>
    </location>
</feature>
<dbReference type="CDD" id="cd05380">
    <property type="entry name" value="CAP_euk"/>
    <property type="match status" value="1"/>
</dbReference>
<dbReference type="SMART" id="SM00198">
    <property type="entry name" value="SCP"/>
    <property type="match status" value="1"/>
</dbReference>
<dbReference type="OrthoDB" id="5816351at2759"/>
<evidence type="ECO:0000256" key="1">
    <source>
        <dbReference type="SAM" id="SignalP"/>
    </source>
</evidence>